<gene>
    <name evidence="1" type="ORF">SAMN05192545_3920</name>
</gene>
<accession>A0ABY0V0K9</accession>
<evidence type="ECO:0000313" key="1">
    <source>
        <dbReference type="EMBL" id="SDT47069.1"/>
    </source>
</evidence>
<organism evidence="1 2">
    <name type="scientific">Maribacter dokdonensis</name>
    <dbReference type="NCBI Taxonomy" id="320912"/>
    <lineage>
        <taxon>Bacteria</taxon>
        <taxon>Pseudomonadati</taxon>
        <taxon>Bacteroidota</taxon>
        <taxon>Flavobacteriia</taxon>
        <taxon>Flavobacteriales</taxon>
        <taxon>Flavobacteriaceae</taxon>
        <taxon>Maribacter</taxon>
    </lineage>
</organism>
<proteinExistence type="predicted"/>
<dbReference type="EMBL" id="LT629754">
    <property type="protein sequence ID" value="SDT47069.1"/>
    <property type="molecule type" value="Genomic_DNA"/>
</dbReference>
<name>A0ABY0V0K9_9FLAO</name>
<keyword evidence="2" id="KW-1185">Reference proteome</keyword>
<dbReference type="Proteomes" id="UP000199574">
    <property type="component" value="Chromosome I"/>
</dbReference>
<evidence type="ECO:0000313" key="2">
    <source>
        <dbReference type="Proteomes" id="UP000199574"/>
    </source>
</evidence>
<reference evidence="1 2" key="1">
    <citation type="submission" date="2016-10" db="EMBL/GenBank/DDBJ databases">
        <authorList>
            <person name="Varghese N."/>
            <person name="Submissions S."/>
        </authorList>
    </citation>
    <scope>NUCLEOTIDE SEQUENCE [LARGE SCALE GENOMIC DNA]</scope>
    <source>
        <strain evidence="1 2">MAR_2009_60</strain>
    </source>
</reference>
<protein>
    <submittedName>
        <fullName evidence="1">Uncharacterized protein</fullName>
    </submittedName>
</protein>
<dbReference type="RefSeq" id="WP_091608773.1">
    <property type="nucleotide sequence ID" value="NZ_LT629754.1"/>
</dbReference>
<sequence>MNLEERIEKAQTSEELQTVINGIKKQENGFENTLRRHLENAFWYNSLIDNIEKQKDFMLKVCATYNESFKTLN</sequence>
<dbReference type="GeneID" id="90591402"/>